<dbReference type="GO" id="GO:0043190">
    <property type="term" value="C:ATP-binding cassette (ABC) transporter complex"/>
    <property type="evidence" value="ECO:0007669"/>
    <property type="project" value="InterPro"/>
</dbReference>
<dbReference type="PANTHER" id="PTHR30290:SF9">
    <property type="entry name" value="OLIGOPEPTIDE-BINDING PROTEIN APPA"/>
    <property type="match status" value="1"/>
</dbReference>
<evidence type="ECO:0000313" key="6">
    <source>
        <dbReference type="EMBL" id="RDE09694.1"/>
    </source>
</evidence>
<reference evidence="7" key="1">
    <citation type="submission" date="2018-07" db="EMBL/GenBank/DDBJ databases">
        <authorList>
            <person name="Liu B.-T."/>
            <person name="Du Z."/>
        </authorList>
    </citation>
    <scope>NUCLEOTIDE SEQUENCE [LARGE SCALE GENOMIC DNA]</scope>
    <source>
        <strain evidence="7">XYN52</strain>
    </source>
</reference>
<sequence length="481" mass="52501">MAAALCLSFPGLAQDIWIGLSAEPSTLDPQARDDGSERAVSDNVYEALMARNAQGELIPGLAAAEPVQVDETTWEFKLREGISFHNGEPFNADAVVYSVNRVIAPEFNSEQLSYYASINGAEAVDEYTVRITTSGADPILPSRMYWMKMVPPAYGEDPQFAAAPVGTGPYKFSGWMRGSEIILEANADYWDGEPEIDLVHYRFIAEPGARLAGLMSGELDVITNLLPEFVDVVPNAVTVEGLETSVIVLSTENPVTGIPEVRQALNIAIDRNSLAENVFGGYAQPARGQLVNPAAFGFNEALEAYPYDPEGARALIESSGAAGQTITLLGQAGRWLKDREQLEAVAAYWQATGLNVNVEIDEWGAYLTRLFDPANRPDAVLAVNSDEVLDADRPLSWAYQMGEGASSNADAELAEWISQARMETDVETRAQLYGEITQHVYDGNYAVPLLNMQDIYGVSGRMEWQPRVDAKLIVKEMSVNE</sequence>
<dbReference type="GO" id="GO:1904680">
    <property type="term" value="F:peptide transmembrane transporter activity"/>
    <property type="evidence" value="ECO:0007669"/>
    <property type="project" value="TreeGrafter"/>
</dbReference>
<dbReference type="Gene3D" id="3.90.76.10">
    <property type="entry name" value="Dipeptide-binding Protein, Domain 1"/>
    <property type="match status" value="1"/>
</dbReference>
<evidence type="ECO:0000256" key="4">
    <source>
        <dbReference type="ARBA" id="ARBA00022729"/>
    </source>
</evidence>
<proteinExistence type="inferred from homology"/>
<gene>
    <name evidence="6" type="ORF">DVH29_05045</name>
</gene>
<evidence type="ECO:0000313" key="7">
    <source>
        <dbReference type="Proteomes" id="UP000253759"/>
    </source>
</evidence>
<comment type="similarity">
    <text evidence="2">Belongs to the bacterial solute-binding protein 5 family.</text>
</comment>
<dbReference type="PANTHER" id="PTHR30290">
    <property type="entry name" value="PERIPLASMIC BINDING COMPONENT OF ABC TRANSPORTER"/>
    <property type="match status" value="1"/>
</dbReference>
<dbReference type="GO" id="GO:0030288">
    <property type="term" value="C:outer membrane-bounded periplasmic space"/>
    <property type="evidence" value="ECO:0007669"/>
    <property type="project" value="UniProtKB-ARBA"/>
</dbReference>
<dbReference type="GO" id="GO:0015833">
    <property type="term" value="P:peptide transport"/>
    <property type="evidence" value="ECO:0007669"/>
    <property type="project" value="TreeGrafter"/>
</dbReference>
<dbReference type="PROSITE" id="PS01040">
    <property type="entry name" value="SBP_BACTERIAL_5"/>
    <property type="match status" value="1"/>
</dbReference>
<comment type="caution">
    <text evidence="6">The sequence shown here is derived from an EMBL/GenBank/DDBJ whole genome shotgun (WGS) entry which is preliminary data.</text>
</comment>
<dbReference type="Proteomes" id="UP000253759">
    <property type="component" value="Unassembled WGS sequence"/>
</dbReference>
<dbReference type="EMBL" id="QQNH01000005">
    <property type="protein sequence ID" value="RDE09694.1"/>
    <property type="molecule type" value="Genomic_DNA"/>
</dbReference>
<dbReference type="AlphaFoldDB" id="A0A369W4S0"/>
<dbReference type="PIRSF" id="PIRSF002741">
    <property type="entry name" value="MppA"/>
    <property type="match status" value="1"/>
</dbReference>
<evidence type="ECO:0000256" key="1">
    <source>
        <dbReference type="ARBA" id="ARBA00004418"/>
    </source>
</evidence>
<keyword evidence="4" id="KW-0732">Signal</keyword>
<evidence type="ECO:0000256" key="3">
    <source>
        <dbReference type="ARBA" id="ARBA00022448"/>
    </source>
</evidence>
<dbReference type="InterPro" id="IPR000914">
    <property type="entry name" value="SBP_5_dom"/>
</dbReference>
<dbReference type="InterPro" id="IPR039424">
    <property type="entry name" value="SBP_5"/>
</dbReference>
<dbReference type="InterPro" id="IPR030678">
    <property type="entry name" value="Peptide/Ni-bd"/>
</dbReference>
<evidence type="ECO:0000259" key="5">
    <source>
        <dbReference type="Pfam" id="PF00496"/>
    </source>
</evidence>
<accession>A0A369W4S0</accession>
<comment type="subcellular location">
    <subcellularLocation>
        <location evidence="1">Periplasm</location>
    </subcellularLocation>
</comment>
<keyword evidence="7" id="KW-1185">Reference proteome</keyword>
<dbReference type="SUPFAM" id="SSF53850">
    <property type="entry name" value="Periplasmic binding protein-like II"/>
    <property type="match status" value="1"/>
</dbReference>
<feature type="domain" description="Solute-binding protein family 5" evidence="5">
    <location>
        <begin position="56"/>
        <end position="402"/>
    </location>
</feature>
<dbReference type="Gene3D" id="3.40.190.10">
    <property type="entry name" value="Periplasmic binding protein-like II"/>
    <property type="match status" value="1"/>
</dbReference>
<dbReference type="InterPro" id="IPR023765">
    <property type="entry name" value="SBP_5_CS"/>
</dbReference>
<dbReference type="OrthoDB" id="9803988at2"/>
<dbReference type="Gene3D" id="3.10.105.10">
    <property type="entry name" value="Dipeptide-binding Protein, Domain 3"/>
    <property type="match status" value="1"/>
</dbReference>
<dbReference type="Pfam" id="PF00496">
    <property type="entry name" value="SBP_bac_5"/>
    <property type="match status" value="1"/>
</dbReference>
<keyword evidence="3" id="KW-0813">Transport</keyword>
<organism evidence="6 7">
    <name type="scientific">Pelagibacterium lacus</name>
    <dbReference type="NCBI Taxonomy" id="2282655"/>
    <lineage>
        <taxon>Bacteria</taxon>
        <taxon>Pseudomonadati</taxon>
        <taxon>Pseudomonadota</taxon>
        <taxon>Alphaproteobacteria</taxon>
        <taxon>Hyphomicrobiales</taxon>
        <taxon>Devosiaceae</taxon>
        <taxon>Pelagibacterium</taxon>
    </lineage>
</organism>
<evidence type="ECO:0000256" key="2">
    <source>
        <dbReference type="ARBA" id="ARBA00005695"/>
    </source>
</evidence>
<name>A0A369W4S0_9HYPH</name>
<protein>
    <submittedName>
        <fullName evidence="6">ABC transporter substrate-binding protein</fullName>
    </submittedName>
</protein>